<feature type="transmembrane region" description="Helical" evidence="1">
    <location>
        <begin position="105"/>
        <end position="126"/>
    </location>
</feature>
<dbReference type="InterPro" id="IPR016566">
    <property type="entry name" value="UCP010219"/>
</dbReference>
<protein>
    <recommendedName>
        <fullName evidence="4">DUF3159 domain-containing protein</fullName>
    </recommendedName>
</protein>
<accession>M0QJV9</accession>
<dbReference type="OrthoDB" id="5244221at2"/>
<reference evidence="2 3" key="1">
    <citation type="submission" date="2013-01" db="EMBL/GenBank/DDBJ databases">
        <title>Whole genome shotgun sequence of Gordonia soli NBRC 108243.</title>
        <authorList>
            <person name="Isaki-Nakamura S."/>
            <person name="Hosoyama A."/>
            <person name="Tsuchikane K."/>
            <person name="Ando Y."/>
            <person name="Baba S."/>
            <person name="Ohji S."/>
            <person name="Hamada M."/>
            <person name="Tamura T."/>
            <person name="Yamazoe A."/>
            <person name="Yamazaki S."/>
            <person name="Fujita N."/>
        </authorList>
    </citation>
    <scope>NUCLEOTIDE SEQUENCE [LARGE SCALE GENOMIC DNA]</scope>
    <source>
        <strain evidence="2 3">NBRC 108243</strain>
    </source>
</reference>
<dbReference type="STRING" id="1223545.GS4_09_00410"/>
<feature type="transmembrane region" description="Helical" evidence="1">
    <location>
        <begin position="151"/>
        <end position="172"/>
    </location>
</feature>
<dbReference type="EMBL" id="BANX01000009">
    <property type="protein sequence ID" value="GAC67727.1"/>
    <property type="molecule type" value="Genomic_DNA"/>
</dbReference>
<dbReference type="PIRSF" id="PIRSF010219">
    <property type="entry name" value="UCP010219"/>
    <property type="match status" value="1"/>
</dbReference>
<proteinExistence type="predicted"/>
<keyword evidence="1" id="KW-0472">Membrane</keyword>
<name>M0QJV9_9ACTN</name>
<sequence length="217" mass="22562">MMSSTSTPATDSAESPRTPDAQQILMDSFGGVSGMIYSAIPVVVFVAAHAAVSLPIAIGAALAVAAVTAVWRIARKERVSTAIGGVIGVAVAGGVAAWTGSADGYFLIGIWAGLAGAVITIASLVARRPLTGLLWNALHGRRHAWRADPSVLRAHDIATLTLAVLFSARFVVQQALYESEATGWLAFAKVAMGTPLLAVALVVVVWAFRRSSKRLTD</sequence>
<feature type="transmembrane region" description="Helical" evidence="1">
    <location>
        <begin position="35"/>
        <end position="67"/>
    </location>
</feature>
<dbReference type="Pfam" id="PF11361">
    <property type="entry name" value="DUF3159"/>
    <property type="match status" value="1"/>
</dbReference>
<gene>
    <name evidence="2" type="ORF">GS4_09_00410</name>
</gene>
<dbReference type="eggNOG" id="ENOG5031MNQ">
    <property type="taxonomic scope" value="Bacteria"/>
</dbReference>
<comment type="caution">
    <text evidence="2">The sequence shown here is derived from an EMBL/GenBank/DDBJ whole genome shotgun (WGS) entry which is preliminary data.</text>
</comment>
<feature type="transmembrane region" description="Helical" evidence="1">
    <location>
        <begin position="79"/>
        <end position="99"/>
    </location>
</feature>
<keyword evidence="3" id="KW-1185">Reference proteome</keyword>
<feature type="transmembrane region" description="Helical" evidence="1">
    <location>
        <begin position="184"/>
        <end position="208"/>
    </location>
</feature>
<keyword evidence="1" id="KW-1133">Transmembrane helix</keyword>
<organism evidence="2 3">
    <name type="scientific">Gordonia soli NBRC 108243</name>
    <dbReference type="NCBI Taxonomy" id="1223545"/>
    <lineage>
        <taxon>Bacteria</taxon>
        <taxon>Bacillati</taxon>
        <taxon>Actinomycetota</taxon>
        <taxon>Actinomycetes</taxon>
        <taxon>Mycobacteriales</taxon>
        <taxon>Gordoniaceae</taxon>
        <taxon>Gordonia</taxon>
    </lineage>
</organism>
<evidence type="ECO:0008006" key="4">
    <source>
        <dbReference type="Google" id="ProtNLM"/>
    </source>
</evidence>
<evidence type="ECO:0000313" key="3">
    <source>
        <dbReference type="Proteomes" id="UP000011666"/>
    </source>
</evidence>
<keyword evidence="1" id="KW-0812">Transmembrane</keyword>
<evidence type="ECO:0000313" key="2">
    <source>
        <dbReference type="EMBL" id="GAC67727.1"/>
    </source>
</evidence>
<dbReference type="Proteomes" id="UP000011666">
    <property type="component" value="Unassembled WGS sequence"/>
</dbReference>
<dbReference type="AlphaFoldDB" id="M0QJV9"/>
<evidence type="ECO:0000256" key="1">
    <source>
        <dbReference type="SAM" id="Phobius"/>
    </source>
</evidence>
<dbReference type="RefSeq" id="WP_007619187.1">
    <property type="nucleotide sequence ID" value="NZ_BANX01000009.1"/>
</dbReference>